<dbReference type="EMBL" id="JARKIE010000017">
    <property type="protein sequence ID" value="KAJ7701517.1"/>
    <property type="molecule type" value="Genomic_DNA"/>
</dbReference>
<dbReference type="GO" id="GO:0016314">
    <property type="term" value="F:phosphatidylinositol-3,4,5-trisphosphate 3-phosphatase activity"/>
    <property type="evidence" value="ECO:0007669"/>
    <property type="project" value="TreeGrafter"/>
</dbReference>
<evidence type="ECO:0000313" key="3">
    <source>
        <dbReference type="Proteomes" id="UP001221757"/>
    </source>
</evidence>
<protein>
    <submittedName>
        <fullName evidence="2">Uncharacterized protein</fullName>
    </submittedName>
</protein>
<dbReference type="GO" id="GO:0042995">
    <property type="term" value="C:cell projection"/>
    <property type="evidence" value="ECO:0007669"/>
    <property type="project" value="TreeGrafter"/>
</dbReference>
<dbReference type="GO" id="GO:0004725">
    <property type="term" value="F:protein tyrosine phosphatase activity"/>
    <property type="evidence" value="ECO:0007669"/>
    <property type="project" value="TreeGrafter"/>
</dbReference>
<dbReference type="InterPro" id="IPR029021">
    <property type="entry name" value="Prot-tyrosine_phosphatase-like"/>
</dbReference>
<dbReference type="GO" id="GO:0043491">
    <property type="term" value="P:phosphatidylinositol 3-kinase/protein kinase B signal transduction"/>
    <property type="evidence" value="ECO:0007669"/>
    <property type="project" value="TreeGrafter"/>
</dbReference>
<dbReference type="GO" id="GO:0051896">
    <property type="term" value="P:regulation of phosphatidylinositol 3-kinase/protein kinase B signal transduction"/>
    <property type="evidence" value="ECO:0007669"/>
    <property type="project" value="TreeGrafter"/>
</dbReference>
<dbReference type="Proteomes" id="UP001221757">
    <property type="component" value="Unassembled WGS sequence"/>
</dbReference>
<dbReference type="Gene3D" id="3.90.190.10">
    <property type="entry name" value="Protein tyrosine phosphatase superfamily"/>
    <property type="match status" value="1"/>
</dbReference>
<proteinExistence type="predicted"/>
<dbReference type="AlphaFoldDB" id="A0AAD7DWL7"/>
<organism evidence="2 3">
    <name type="scientific">Mycena rosella</name>
    <name type="common">Pink bonnet</name>
    <name type="synonym">Agaricus rosellus</name>
    <dbReference type="NCBI Taxonomy" id="1033263"/>
    <lineage>
        <taxon>Eukaryota</taxon>
        <taxon>Fungi</taxon>
        <taxon>Dikarya</taxon>
        <taxon>Basidiomycota</taxon>
        <taxon>Agaricomycotina</taxon>
        <taxon>Agaricomycetes</taxon>
        <taxon>Agaricomycetidae</taxon>
        <taxon>Agaricales</taxon>
        <taxon>Marasmiineae</taxon>
        <taxon>Mycenaceae</taxon>
        <taxon>Mycena</taxon>
    </lineage>
</organism>
<sequence length="211" mass="23852">MGFPTEGLESFYRNNRVDAKQFLEHRSAVIHSRTTMHHCWQYCRSPHVRWLSGWTVRQRELLYSTAKTAGKGRSRMLACMYLLLLERLTLGGSQEDAQARADKVLQAAEQEADTDTLPQPATLKTLPESPAAQAPAADTPKPLSREHKGMLDLHTAQRMKPSGANEKAKQGVSIPSQRRWLHYWVLLLAQKVPAHLWAVPPLPFMARPKAQ</sequence>
<keyword evidence="3" id="KW-1185">Reference proteome</keyword>
<gene>
    <name evidence="2" type="ORF">B0H17DRAFT_1195298</name>
</gene>
<dbReference type="GO" id="GO:0046856">
    <property type="term" value="P:phosphatidylinositol dephosphorylation"/>
    <property type="evidence" value="ECO:0007669"/>
    <property type="project" value="TreeGrafter"/>
</dbReference>
<comment type="caution">
    <text evidence="2">The sequence shown here is derived from an EMBL/GenBank/DDBJ whole genome shotgun (WGS) entry which is preliminary data.</text>
</comment>
<evidence type="ECO:0000256" key="1">
    <source>
        <dbReference type="SAM" id="MobiDB-lite"/>
    </source>
</evidence>
<accession>A0AAD7DWL7</accession>
<dbReference type="PANTHER" id="PTHR12305:SF81">
    <property type="entry name" value="PHOSPHATIDYLINOSITOL 3,4,5-TRISPHOSPHATE 3-PHOSPHATASE AND DUAL-SPECIFICITY PROTEIN PHOSPHATASE PTEN"/>
    <property type="match status" value="1"/>
</dbReference>
<dbReference type="PANTHER" id="PTHR12305">
    <property type="entry name" value="PHOSPHATASE WITH HOMOLOGY TO TENSIN"/>
    <property type="match status" value="1"/>
</dbReference>
<name>A0AAD7DWL7_MYCRO</name>
<evidence type="ECO:0000313" key="2">
    <source>
        <dbReference type="EMBL" id="KAJ7701517.1"/>
    </source>
</evidence>
<dbReference type="GO" id="GO:0005886">
    <property type="term" value="C:plasma membrane"/>
    <property type="evidence" value="ECO:0007669"/>
    <property type="project" value="TreeGrafter"/>
</dbReference>
<dbReference type="GO" id="GO:0005829">
    <property type="term" value="C:cytosol"/>
    <property type="evidence" value="ECO:0007669"/>
    <property type="project" value="TreeGrafter"/>
</dbReference>
<dbReference type="GO" id="GO:0048870">
    <property type="term" value="P:cell motility"/>
    <property type="evidence" value="ECO:0007669"/>
    <property type="project" value="TreeGrafter"/>
</dbReference>
<feature type="region of interest" description="Disordered" evidence="1">
    <location>
        <begin position="101"/>
        <end position="145"/>
    </location>
</feature>
<dbReference type="GO" id="GO:0005634">
    <property type="term" value="C:nucleus"/>
    <property type="evidence" value="ECO:0007669"/>
    <property type="project" value="TreeGrafter"/>
</dbReference>
<reference evidence="2" key="1">
    <citation type="submission" date="2023-03" db="EMBL/GenBank/DDBJ databases">
        <title>Massive genome expansion in bonnet fungi (Mycena s.s.) driven by repeated elements and novel gene families across ecological guilds.</title>
        <authorList>
            <consortium name="Lawrence Berkeley National Laboratory"/>
            <person name="Harder C.B."/>
            <person name="Miyauchi S."/>
            <person name="Viragh M."/>
            <person name="Kuo A."/>
            <person name="Thoen E."/>
            <person name="Andreopoulos B."/>
            <person name="Lu D."/>
            <person name="Skrede I."/>
            <person name="Drula E."/>
            <person name="Henrissat B."/>
            <person name="Morin E."/>
            <person name="Kohler A."/>
            <person name="Barry K."/>
            <person name="LaButti K."/>
            <person name="Morin E."/>
            <person name="Salamov A."/>
            <person name="Lipzen A."/>
            <person name="Mereny Z."/>
            <person name="Hegedus B."/>
            <person name="Baldrian P."/>
            <person name="Stursova M."/>
            <person name="Weitz H."/>
            <person name="Taylor A."/>
            <person name="Grigoriev I.V."/>
            <person name="Nagy L.G."/>
            <person name="Martin F."/>
            <person name="Kauserud H."/>
        </authorList>
    </citation>
    <scope>NUCLEOTIDE SEQUENCE</scope>
    <source>
        <strain evidence="2">CBHHK067</strain>
    </source>
</reference>
<dbReference type="InterPro" id="IPR051281">
    <property type="entry name" value="Dual-spec_lipid-protein_phosph"/>
</dbReference>